<keyword evidence="3 7" id="KW-0812">Transmembrane</keyword>
<evidence type="ECO:0000313" key="9">
    <source>
        <dbReference type="EMBL" id="MSU03126.1"/>
    </source>
</evidence>
<feature type="transmembrane region" description="Helical" evidence="7">
    <location>
        <begin position="20"/>
        <end position="44"/>
    </location>
</feature>
<feature type="transmembrane region" description="Helical" evidence="7">
    <location>
        <begin position="747"/>
        <end position="768"/>
    </location>
</feature>
<feature type="transmembrane region" description="Helical" evidence="7">
    <location>
        <begin position="284"/>
        <end position="307"/>
    </location>
</feature>
<organism evidence="9 10">
    <name type="scientific">Tissierella pigra</name>
    <dbReference type="NCBI Taxonomy" id="2607614"/>
    <lineage>
        <taxon>Bacteria</taxon>
        <taxon>Bacillati</taxon>
        <taxon>Bacillota</taxon>
        <taxon>Tissierellia</taxon>
        <taxon>Tissierellales</taxon>
        <taxon>Tissierellaceae</taxon>
        <taxon>Tissierella</taxon>
    </lineage>
</organism>
<evidence type="ECO:0000256" key="1">
    <source>
        <dbReference type="ARBA" id="ARBA00004651"/>
    </source>
</evidence>
<evidence type="ECO:0000256" key="3">
    <source>
        <dbReference type="ARBA" id="ARBA00022692"/>
    </source>
</evidence>
<keyword evidence="2" id="KW-1003">Cell membrane</keyword>
<feature type="transmembrane region" description="Helical" evidence="7">
    <location>
        <begin position="846"/>
        <end position="864"/>
    </location>
</feature>
<feature type="transmembrane region" description="Helical" evidence="7">
    <location>
        <begin position="382"/>
        <end position="404"/>
    </location>
</feature>
<accession>A0A6N7XNP9</accession>
<evidence type="ECO:0000256" key="4">
    <source>
        <dbReference type="ARBA" id="ARBA00022989"/>
    </source>
</evidence>
<dbReference type="GO" id="GO:0005886">
    <property type="term" value="C:plasma membrane"/>
    <property type="evidence" value="ECO:0007669"/>
    <property type="project" value="UniProtKB-SubCell"/>
</dbReference>
<gene>
    <name evidence="9" type="ORF">FYJ83_16820</name>
</gene>
<sequence length="882" mass="102274">MKILTEYTLNYLNKNKKNTISIIIVISIAVILLSTMVLIMYMNWNYEVDKAIYNNGNYHGTFKSYINKAQIPYLEENQKVDKVYLKSEYYTGKIDMEKPYINISYMDKGYWDNMKDKNLILEGRIPNNQNEIVVMGNLIKENPSYKIGSKIKINHGHREKDGKDIDVFDFLYEDENFVSEDIREYTIVGIVSGQSLSYEPYYKGLGFLDRKFMNENIKLNVFLRMKNPRSVYKDLPQIGKILGFELGEEVGNEYSYSSRYNSRYLLLQGIYPPSIKIWEEKSNAIFVSSVFIFLIIFMFSIIIYNVFAIWSNNRLRQLGILKSIGATPKQIKRTVKVEAIYLSIIPIILGVGLGHLFCYLFIEKVKSIANSNMDGSIFNMTFKTSPIIIFIILILSFLMILLSISRTAKKLSKISPIEAIKYNGVNYDSFKATKGHNKDYNPAKIIQSLSKDSLKANKKGFRTTIIAIGIGFTILFTFLVVMSGVNADEILNSLKTYYNISIHLNSNEIIDENLFNEISEISEIKENIMYKRSHLLFKIESESESNNFREMGGFKDIDSRKFSVRYVDDYYEVAGEIIGMDHDNFNLYAKSLGQDPEKYYDMENPKAIFLNLVREDMNTPISRTNYIPYLNDNITSLSFGEYGDNGYNYDIDISYKTSEKPWKDFYIVNYNIALIVPKEVLNSMMGEFNLPGHYSHTEYVNLLVDNEDIEQVKDEIKDIAKYYIPESDYYLSDEISYAIEVENSRKVMYLTAFSFVLFMGIIGVSNSYSSINNNLRNRSREFAMLKSMGMTKDGLKKMLKTEGIYYSIYPFIYSIPLCIIILLGIVKTNRLFGIKDFLVYLDYKIMVVYIIIIVMSIYSAYYFGIKRIEKDNIVDILKDESI</sequence>
<comment type="subcellular location">
    <subcellularLocation>
        <location evidence="1">Cell membrane</location>
        <topology evidence="1">Multi-pass membrane protein</topology>
    </subcellularLocation>
</comment>
<feature type="transmembrane region" description="Helical" evidence="7">
    <location>
        <begin position="339"/>
        <end position="362"/>
    </location>
</feature>
<evidence type="ECO:0000256" key="7">
    <source>
        <dbReference type="SAM" id="Phobius"/>
    </source>
</evidence>
<evidence type="ECO:0000259" key="8">
    <source>
        <dbReference type="Pfam" id="PF02687"/>
    </source>
</evidence>
<dbReference type="PANTHER" id="PTHR30572">
    <property type="entry name" value="MEMBRANE COMPONENT OF TRANSPORTER-RELATED"/>
    <property type="match status" value="1"/>
</dbReference>
<feature type="domain" description="ABC3 transporter permease C-terminal" evidence="8">
    <location>
        <begin position="290"/>
        <end position="416"/>
    </location>
</feature>
<name>A0A6N7XNP9_9FIRM</name>
<evidence type="ECO:0000256" key="6">
    <source>
        <dbReference type="ARBA" id="ARBA00038076"/>
    </source>
</evidence>
<feature type="transmembrane region" description="Helical" evidence="7">
    <location>
        <begin position="465"/>
        <end position="485"/>
    </location>
</feature>
<keyword evidence="4 7" id="KW-1133">Transmembrane helix</keyword>
<dbReference type="PANTHER" id="PTHR30572:SF4">
    <property type="entry name" value="ABC TRANSPORTER PERMEASE YTRF"/>
    <property type="match status" value="1"/>
</dbReference>
<reference evidence="9 10" key="1">
    <citation type="submission" date="2019-09" db="EMBL/GenBank/DDBJ databases">
        <title>In-depth cultivation of the pig gut microbiome towards novel bacterial diversity and tailored functional studies.</title>
        <authorList>
            <person name="Wylensek D."/>
            <person name="Hitch T.C.A."/>
            <person name="Clavel T."/>
        </authorList>
    </citation>
    <scope>NUCLEOTIDE SEQUENCE [LARGE SCALE GENOMIC DNA]</scope>
    <source>
        <strain evidence="9 10">WCA3-693-APC-4?</strain>
    </source>
</reference>
<keyword evidence="10" id="KW-1185">Reference proteome</keyword>
<dbReference type="AlphaFoldDB" id="A0A6N7XNP9"/>
<dbReference type="InterPro" id="IPR050250">
    <property type="entry name" value="Macrolide_Exporter_MacB"/>
</dbReference>
<comment type="similarity">
    <text evidence="6">Belongs to the ABC-4 integral membrane protein family.</text>
</comment>
<dbReference type="RefSeq" id="WP_154442615.1">
    <property type="nucleotide sequence ID" value="NZ_JAHLPJ010000001.1"/>
</dbReference>
<evidence type="ECO:0000313" key="10">
    <source>
        <dbReference type="Proteomes" id="UP000469523"/>
    </source>
</evidence>
<feature type="domain" description="ABC3 transporter permease C-terminal" evidence="8">
    <location>
        <begin position="754"/>
        <end position="865"/>
    </location>
</feature>
<evidence type="ECO:0000256" key="2">
    <source>
        <dbReference type="ARBA" id="ARBA00022475"/>
    </source>
</evidence>
<proteinExistence type="inferred from homology"/>
<protein>
    <submittedName>
        <fullName evidence="9">FtsX-like permease family protein</fullName>
    </submittedName>
</protein>
<feature type="transmembrane region" description="Helical" evidence="7">
    <location>
        <begin position="804"/>
        <end position="826"/>
    </location>
</feature>
<dbReference type="EMBL" id="VUNQ01000055">
    <property type="protein sequence ID" value="MSU03126.1"/>
    <property type="molecule type" value="Genomic_DNA"/>
</dbReference>
<dbReference type="Proteomes" id="UP000469523">
    <property type="component" value="Unassembled WGS sequence"/>
</dbReference>
<keyword evidence="5 7" id="KW-0472">Membrane</keyword>
<dbReference type="Pfam" id="PF02687">
    <property type="entry name" value="FtsX"/>
    <property type="match status" value="2"/>
</dbReference>
<dbReference type="GO" id="GO:0022857">
    <property type="term" value="F:transmembrane transporter activity"/>
    <property type="evidence" value="ECO:0007669"/>
    <property type="project" value="TreeGrafter"/>
</dbReference>
<comment type="caution">
    <text evidence="9">The sequence shown here is derived from an EMBL/GenBank/DDBJ whole genome shotgun (WGS) entry which is preliminary data.</text>
</comment>
<evidence type="ECO:0000256" key="5">
    <source>
        <dbReference type="ARBA" id="ARBA00023136"/>
    </source>
</evidence>
<dbReference type="InterPro" id="IPR003838">
    <property type="entry name" value="ABC3_permease_C"/>
</dbReference>